<dbReference type="InterPro" id="IPR036291">
    <property type="entry name" value="NAD(P)-bd_dom_sf"/>
</dbReference>
<dbReference type="Gene3D" id="3.40.50.720">
    <property type="entry name" value="NAD(P)-binding Rossmann-like Domain"/>
    <property type="match status" value="1"/>
</dbReference>
<proteinExistence type="predicted"/>
<gene>
    <name evidence="3" type="ORF">EII34_05875</name>
</gene>
<accession>A0A3P1T8P9</accession>
<evidence type="ECO:0000256" key="1">
    <source>
        <dbReference type="SAM" id="MobiDB-lite"/>
    </source>
</evidence>
<dbReference type="Gene3D" id="3.90.25.10">
    <property type="entry name" value="UDP-galactose 4-epimerase, domain 1"/>
    <property type="match status" value="1"/>
</dbReference>
<dbReference type="SUPFAM" id="SSF51735">
    <property type="entry name" value="NAD(P)-binding Rossmann-fold domains"/>
    <property type="match status" value="1"/>
</dbReference>
<dbReference type="AlphaFoldDB" id="A0A3P1T8P9"/>
<protein>
    <recommendedName>
        <fullName evidence="2">NAD(P)-binding domain-containing protein</fullName>
    </recommendedName>
</protein>
<organism evidence="3 4">
    <name type="scientific">Arachnia propionica</name>
    <dbReference type="NCBI Taxonomy" id="1750"/>
    <lineage>
        <taxon>Bacteria</taxon>
        <taxon>Bacillati</taxon>
        <taxon>Actinomycetota</taxon>
        <taxon>Actinomycetes</taxon>
        <taxon>Propionibacteriales</taxon>
        <taxon>Propionibacteriaceae</taxon>
        <taxon>Arachnia</taxon>
    </lineage>
</organism>
<sequence length="153" mass="16885">MSITNPQPQEQHHAYSHHRSHRHGRTAPPSCPRRPDRAHELLGNRATVRTGDLAAPQTLGDAFTDIDSLFLFCVPETASEVVRQARETGVQHIVVLSAAAVTLGFDYGHHSTVEAAVKDSGLAWTMVRPGEFMANMLPIWGLRCRFLRPSAGR</sequence>
<dbReference type="InterPro" id="IPR016040">
    <property type="entry name" value="NAD(P)-bd_dom"/>
</dbReference>
<evidence type="ECO:0000313" key="3">
    <source>
        <dbReference type="EMBL" id="RRD05824.1"/>
    </source>
</evidence>
<dbReference type="Proteomes" id="UP000280819">
    <property type="component" value="Unassembled WGS sequence"/>
</dbReference>
<dbReference type="Pfam" id="PF13460">
    <property type="entry name" value="NAD_binding_10"/>
    <property type="match status" value="1"/>
</dbReference>
<feature type="compositionally biased region" description="Basic residues" evidence="1">
    <location>
        <begin position="14"/>
        <end position="25"/>
    </location>
</feature>
<evidence type="ECO:0000313" key="4">
    <source>
        <dbReference type="Proteomes" id="UP000280819"/>
    </source>
</evidence>
<dbReference type="InterPro" id="IPR051604">
    <property type="entry name" value="Ergot_Alk_Oxidoreductase"/>
</dbReference>
<feature type="domain" description="NAD(P)-binding" evidence="2">
    <location>
        <begin position="33"/>
        <end position="132"/>
    </location>
</feature>
<dbReference type="OrthoDB" id="9771302at2"/>
<evidence type="ECO:0000259" key="2">
    <source>
        <dbReference type="Pfam" id="PF13460"/>
    </source>
</evidence>
<reference evidence="3 4" key="1">
    <citation type="submission" date="2018-11" db="EMBL/GenBank/DDBJ databases">
        <title>Genomes From Bacteria Associated with the Canine Oral Cavity: a Test Case for Automated Genome-Based Taxonomic Assignment.</title>
        <authorList>
            <person name="Coil D.A."/>
            <person name="Jospin G."/>
            <person name="Darling A.E."/>
            <person name="Wallis C."/>
            <person name="Davis I.J."/>
            <person name="Harris S."/>
            <person name="Eisen J.A."/>
            <person name="Holcombe L.J."/>
            <person name="O'Flynn C."/>
        </authorList>
    </citation>
    <scope>NUCLEOTIDE SEQUENCE [LARGE SCALE GENOMIC DNA]</scope>
    <source>
        <strain evidence="3 4">OH887_COT-365</strain>
    </source>
</reference>
<comment type="caution">
    <text evidence="3">The sequence shown here is derived from an EMBL/GenBank/DDBJ whole genome shotgun (WGS) entry which is preliminary data.</text>
</comment>
<dbReference type="EMBL" id="RQZG01000005">
    <property type="protein sequence ID" value="RRD05824.1"/>
    <property type="molecule type" value="Genomic_DNA"/>
</dbReference>
<dbReference type="PANTHER" id="PTHR43162:SF1">
    <property type="entry name" value="PRESTALK A DIFFERENTIATION PROTEIN A"/>
    <property type="match status" value="1"/>
</dbReference>
<name>A0A3P1T8P9_9ACTN</name>
<feature type="region of interest" description="Disordered" evidence="1">
    <location>
        <begin position="1"/>
        <end position="36"/>
    </location>
</feature>
<dbReference type="PANTHER" id="PTHR43162">
    <property type="match status" value="1"/>
</dbReference>